<gene>
    <name evidence="1" type="ORF">AZE42_12175</name>
</gene>
<dbReference type="Proteomes" id="UP000183567">
    <property type="component" value="Unassembled WGS sequence"/>
</dbReference>
<accession>A0A1J8QYS6</accession>
<sequence>MLKWTAATLYGGGSDTVCPSQHA</sequence>
<evidence type="ECO:0000313" key="1">
    <source>
        <dbReference type="EMBL" id="OJA16796.1"/>
    </source>
</evidence>
<proteinExistence type="predicted"/>
<dbReference type="EMBL" id="LVVM01002353">
    <property type="protein sequence ID" value="OJA16796.1"/>
    <property type="molecule type" value="Genomic_DNA"/>
</dbReference>
<organism evidence="1 2">
    <name type="scientific">Rhizopogon vesiculosus</name>
    <dbReference type="NCBI Taxonomy" id="180088"/>
    <lineage>
        <taxon>Eukaryota</taxon>
        <taxon>Fungi</taxon>
        <taxon>Dikarya</taxon>
        <taxon>Basidiomycota</taxon>
        <taxon>Agaricomycotina</taxon>
        <taxon>Agaricomycetes</taxon>
        <taxon>Agaricomycetidae</taxon>
        <taxon>Boletales</taxon>
        <taxon>Suillineae</taxon>
        <taxon>Rhizopogonaceae</taxon>
        <taxon>Rhizopogon</taxon>
    </lineage>
</organism>
<evidence type="ECO:0000313" key="2">
    <source>
        <dbReference type="Proteomes" id="UP000183567"/>
    </source>
</evidence>
<name>A0A1J8QYS6_9AGAM</name>
<protein>
    <submittedName>
        <fullName evidence="1">Uncharacterized protein</fullName>
    </submittedName>
</protein>
<keyword evidence="2" id="KW-1185">Reference proteome</keyword>
<comment type="caution">
    <text evidence="1">The sequence shown here is derived from an EMBL/GenBank/DDBJ whole genome shotgun (WGS) entry which is preliminary data.</text>
</comment>
<reference evidence="1 2" key="1">
    <citation type="submission" date="2016-03" db="EMBL/GenBank/DDBJ databases">
        <title>Comparative genomics of the ectomycorrhizal sister species Rhizopogon vinicolor and Rhizopogon vesiculosus (Basidiomycota: Boletales) reveals a divergence of the mating type B locus.</title>
        <authorList>
            <person name="Mujic A.B."/>
            <person name="Kuo A."/>
            <person name="Tritt A."/>
            <person name="Lipzen A."/>
            <person name="Chen C."/>
            <person name="Johnson J."/>
            <person name="Sharma A."/>
            <person name="Barry K."/>
            <person name="Grigoriev I.V."/>
            <person name="Spatafora J.W."/>
        </authorList>
    </citation>
    <scope>NUCLEOTIDE SEQUENCE [LARGE SCALE GENOMIC DNA]</scope>
    <source>
        <strain evidence="1 2">AM-OR11-056</strain>
    </source>
</reference>
<dbReference type="AlphaFoldDB" id="A0A1J8QYS6"/>